<dbReference type="Gene3D" id="2.30.110.10">
    <property type="entry name" value="Electron Transport, Fmn-binding Protein, Chain A"/>
    <property type="match status" value="1"/>
</dbReference>
<dbReference type="Pfam" id="PF13883">
    <property type="entry name" value="CREG_beta-barrel"/>
    <property type="match status" value="1"/>
</dbReference>
<dbReference type="PANTHER" id="PTHR13343:SF17">
    <property type="entry name" value="CELLULAR REPRESSOR OF E1A-STIMULATED GENES, ISOFORM A"/>
    <property type="match status" value="1"/>
</dbReference>
<gene>
    <name evidence="3" type="ORF">CKO40_09145</name>
</gene>
<dbReference type="GO" id="GO:0005737">
    <property type="term" value="C:cytoplasm"/>
    <property type="evidence" value="ECO:0007669"/>
    <property type="project" value="UniProtKB-ARBA"/>
</dbReference>
<keyword evidence="4" id="KW-1185">Reference proteome</keyword>
<protein>
    <recommendedName>
        <fullName evidence="5">DUF2470 domain-containing protein</fullName>
    </recommendedName>
</protein>
<evidence type="ECO:0000259" key="1">
    <source>
        <dbReference type="Pfam" id="PF10615"/>
    </source>
</evidence>
<dbReference type="RefSeq" id="WP_200345904.1">
    <property type="nucleotide sequence ID" value="NZ_NRSJ01000013.1"/>
</dbReference>
<dbReference type="EMBL" id="NRSJ01000013">
    <property type="protein sequence ID" value="MBK1704697.1"/>
    <property type="molecule type" value="Genomic_DNA"/>
</dbReference>
<dbReference type="PANTHER" id="PTHR13343">
    <property type="entry name" value="CREG1 PROTEIN"/>
    <property type="match status" value="1"/>
</dbReference>
<organism evidence="3 4">
    <name type="scientific">Halochromatium glycolicum</name>
    <dbReference type="NCBI Taxonomy" id="85075"/>
    <lineage>
        <taxon>Bacteria</taxon>
        <taxon>Pseudomonadati</taxon>
        <taxon>Pseudomonadota</taxon>
        <taxon>Gammaproteobacteria</taxon>
        <taxon>Chromatiales</taxon>
        <taxon>Chromatiaceae</taxon>
        <taxon>Halochromatium</taxon>
    </lineage>
</organism>
<dbReference type="SUPFAM" id="SSF50475">
    <property type="entry name" value="FMN-binding split barrel"/>
    <property type="match status" value="1"/>
</dbReference>
<evidence type="ECO:0000313" key="3">
    <source>
        <dbReference type="EMBL" id="MBK1704697.1"/>
    </source>
</evidence>
<dbReference type="InterPro" id="IPR037119">
    <property type="entry name" value="Haem_oxidase_HugZ-like_sf"/>
</dbReference>
<dbReference type="InterPro" id="IPR055343">
    <property type="entry name" value="CREG_beta-barrel"/>
</dbReference>
<dbReference type="Proteomes" id="UP001296776">
    <property type="component" value="Unassembled WGS sequence"/>
</dbReference>
<evidence type="ECO:0008006" key="5">
    <source>
        <dbReference type="Google" id="ProtNLM"/>
    </source>
</evidence>
<proteinExistence type="predicted"/>
<evidence type="ECO:0000313" key="4">
    <source>
        <dbReference type="Proteomes" id="UP001296776"/>
    </source>
</evidence>
<accession>A0AAJ0U4K2</accession>
<comment type="caution">
    <text evidence="3">The sequence shown here is derived from an EMBL/GenBank/DDBJ whole genome shotgun (WGS) entry which is preliminary data.</text>
</comment>
<name>A0AAJ0U4K2_9GAMM</name>
<reference evidence="3" key="2">
    <citation type="journal article" date="2020" name="Microorganisms">
        <title>Osmotic Adaptation and Compatible Solute Biosynthesis of Phototrophic Bacteria as Revealed from Genome Analyses.</title>
        <authorList>
            <person name="Imhoff J.F."/>
            <person name="Rahn T."/>
            <person name="Kunzel S."/>
            <person name="Keller A."/>
            <person name="Neulinger S.C."/>
        </authorList>
    </citation>
    <scope>NUCLEOTIDE SEQUENCE</scope>
    <source>
        <strain evidence="3">DSM 11080</strain>
    </source>
</reference>
<dbReference type="Gene3D" id="3.20.180.10">
    <property type="entry name" value="PNP-oxidase-like"/>
    <property type="match status" value="1"/>
</dbReference>
<feature type="domain" description="CREG-like beta-barrel" evidence="2">
    <location>
        <begin position="6"/>
        <end position="141"/>
    </location>
</feature>
<dbReference type="Pfam" id="PF10615">
    <property type="entry name" value="DUF2470"/>
    <property type="match status" value="1"/>
</dbReference>
<dbReference type="AlphaFoldDB" id="A0AAJ0U4K2"/>
<dbReference type="InterPro" id="IPR012349">
    <property type="entry name" value="Split_barrel_FMN-bd"/>
</dbReference>
<sequence length="240" mass="27064">MNGGDKQADRARQVLAGTFHGLLSTHSQELTGYPFGSVVPYVLDQEGLPLLLLSPLSQHTRNLDADSRCGLTVVEEREGDVQQRGRLSAVGDVAPAGAEADAERYFRYFPHTRDYLEQLGFRFYRFTPLRFHWNGGFATARWFSNDRIVRANPLSLESQRRIIAHMNQDHTDALRRYLARLDGVASEQDVTMVGIDAEGIDLRVAERLRRVPLHRAINSPAEAREVLVEMAVQRQRAGPD</sequence>
<dbReference type="InterPro" id="IPR019595">
    <property type="entry name" value="DUF2470"/>
</dbReference>
<evidence type="ECO:0000259" key="2">
    <source>
        <dbReference type="Pfam" id="PF13883"/>
    </source>
</evidence>
<reference evidence="3" key="1">
    <citation type="submission" date="2017-08" db="EMBL/GenBank/DDBJ databases">
        <authorList>
            <person name="Imhoff J.F."/>
            <person name="Rahn T."/>
            <person name="Kuenzel S."/>
            <person name="Neulinger S.C."/>
        </authorList>
    </citation>
    <scope>NUCLEOTIDE SEQUENCE</scope>
    <source>
        <strain evidence="3">DSM 11080</strain>
    </source>
</reference>
<feature type="domain" description="DUF2470" evidence="1">
    <location>
        <begin position="160"/>
        <end position="230"/>
    </location>
</feature>